<sequence length="321" mass="35671">MSSYFKQRPEGIFGANSPCNLDKCPVEWSMFGYRPSLVANVLFLALFAVIGLVHAYFGIRWRSWGFMTGMLLGCTGEILGYVGRIMLWNNPFSYYGFMIQIICLTTAPVFFTASIYVTLSKTIIYYAPDLSRFRPQLFYWVFIPFDVVCLILQAIGGALSTALKDNKRLGVDISMAGLILQVIVIAMFMGAFSDYMLRLVRSGRSRAELKAWRSIAFFSGLVAACIFILARCAYRVVELKDGYSSKLFREETPFIVLEGVILVFAGISLMFGNPGLVFDKPAAKDGAAVRDKHARLDSEENGIPMESYESGAGFASTANRG</sequence>
<evidence type="ECO:0000256" key="4">
    <source>
        <dbReference type="ARBA" id="ARBA00023136"/>
    </source>
</evidence>
<accession>A0A545VEH0</accession>
<feature type="transmembrane region" description="Helical" evidence="5">
    <location>
        <begin position="254"/>
        <end position="271"/>
    </location>
</feature>
<comment type="caution">
    <text evidence="6">The sequence shown here is derived from an EMBL/GenBank/DDBJ whole genome shotgun (WGS) entry which is preliminary data.</text>
</comment>
<evidence type="ECO:0000256" key="2">
    <source>
        <dbReference type="ARBA" id="ARBA00022692"/>
    </source>
</evidence>
<gene>
    <name evidence="6" type="ORF">IF1G_02254</name>
</gene>
<feature type="transmembrane region" description="Helical" evidence="5">
    <location>
        <begin position="63"/>
        <end position="82"/>
    </location>
</feature>
<evidence type="ECO:0000256" key="3">
    <source>
        <dbReference type="ARBA" id="ARBA00022989"/>
    </source>
</evidence>
<evidence type="ECO:0000313" key="7">
    <source>
        <dbReference type="Proteomes" id="UP000315783"/>
    </source>
</evidence>
<dbReference type="Pfam" id="PF04479">
    <property type="entry name" value="RTA1"/>
    <property type="match status" value="1"/>
</dbReference>
<feature type="transmembrane region" description="Helical" evidence="5">
    <location>
        <begin position="171"/>
        <end position="192"/>
    </location>
</feature>
<evidence type="ECO:0000256" key="1">
    <source>
        <dbReference type="ARBA" id="ARBA00004141"/>
    </source>
</evidence>
<feature type="transmembrane region" description="Helical" evidence="5">
    <location>
        <begin position="137"/>
        <end position="159"/>
    </location>
</feature>
<keyword evidence="2 5" id="KW-0812">Transmembrane</keyword>
<feature type="transmembrane region" description="Helical" evidence="5">
    <location>
        <begin position="37"/>
        <end position="57"/>
    </location>
</feature>
<keyword evidence="4 5" id="KW-0472">Membrane</keyword>
<feature type="transmembrane region" description="Helical" evidence="5">
    <location>
        <begin position="94"/>
        <end position="117"/>
    </location>
</feature>
<organism evidence="6 7">
    <name type="scientific">Cordyceps javanica</name>
    <dbReference type="NCBI Taxonomy" id="43265"/>
    <lineage>
        <taxon>Eukaryota</taxon>
        <taxon>Fungi</taxon>
        <taxon>Dikarya</taxon>
        <taxon>Ascomycota</taxon>
        <taxon>Pezizomycotina</taxon>
        <taxon>Sordariomycetes</taxon>
        <taxon>Hypocreomycetidae</taxon>
        <taxon>Hypocreales</taxon>
        <taxon>Cordycipitaceae</taxon>
        <taxon>Cordyceps</taxon>
    </lineage>
</organism>
<evidence type="ECO:0000313" key="6">
    <source>
        <dbReference type="EMBL" id="TQW00040.1"/>
    </source>
</evidence>
<keyword evidence="7" id="KW-1185">Reference proteome</keyword>
<feature type="transmembrane region" description="Helical" evidence="5">
    <location>
        <begin position="212"/>
        <end position="234"/>
    </location>
</feature>
<comment type="subcellular location">
    <subcellularLocation>
        <location evidence="1">Membrane</location>
        <topology evidence="1">Multi-pass membrane protein</topology>
    </subcellularLocation>
</comment>
<dbReference type="GO" id="GO:0000324">
    <property type="term" value="C:fungal-type vacuole"/>
    <property type="evidence" value="ECO:0007669"/>
    <property type="project" value="TreeGrafter"/>
</dbReference>
<keyword evidence="3 5" id="KW-1133">Transmembrane helix</keyword>
<dbReference type="PANTHER" id="PTHR31465">
    <property type="entry name" value="PROTEIN RTA1-RELATED"/>
    <property type="match status" value="1"/>
</dbReference>
<dbReference type="EMBL" id="SPUK01000002">
    <property type="protein sequence ID" value="TQW00040.1"/>
    <property type="molecule type" value="Genomic_DNA"/>
</dbReference>
<dbReference type="AlphaFoldDB" id="A0A545VEH0"/>
<name>A0A545VEH0_9HYPO</name>
<dbReference type="Proteomes" id="UP000315783">
    <property type="component" value="Unassembled WGS sequence"/>
</dbReference>
<evidence type="ECO:0000256" key="5">
    <source>
        <dbReference type="SAM" id="Phobius"/>
    </source>
</evidence>
<dbReference type="GO" id="GO:0005886">
    <property type="term" value="C:plasma membrane"/>
    <property type="evidence" value="ECO:0007669"/>
    <property type="project" value="TreeGrafter"/>
</dbReference>
<dbReference type="InterPro" id="IPR007568">
    <property type="entry name" value="RTA1"/>
</dbReference>
<dbReference type="OrthoDB" id="4521223at2759"/>
<proteinExistence type="predicted"/>
<dbReference type="PANTHER" id="PTHR31465:SF9">
    <property type="entry name" value="SPHINGOID LONG-CHAIN BASE TRANSPORTER RSB1"/>
    <property type="match status" value="1"/>
</dbReference>
<dbReference type="STRING" id="43265.A0A545VEH0"/>
<protein>
    <submittedName>
        <fullName evidence="6">RTA1 like protein</fullName>
    </submittedName>
</protein>
<reference evidence="6 7" key="1">
    <citation type="journal article" date="2019" name="Appl. Microbiol. Biotechnol.">
        <title>Genome sequence of Isaria javanica and comparative genome analysis insights into family S53 peptidase evolution in fungal entomopathogens.</title>
        <authorList>
            <person name="Lin R."/>
            <person name="Zhang X."/>
            <person name="Xin B."/>
            <person name="Zou M."/>
            <person name="Gao Y."/>
            <person name="Qin F."/>
            <person name="Hu Q."/>
            <person name="Xie B."/>
            <person name="Cheng X."/>
        </authorList>
    </citation>
    <scope>NUCLEOTIDE SEQUENCE [LARGE SCALE GENOMIC DNA]</scope>
    <source>
        <strain evidence="6 7">IJ1G</strain>
    </source>
</reference>